<dbReference type="SMART" id="SM00861">
    <property type="entry name" value="Transket_pyr"/>
    <property type="match status" value="1"/>
</dbReference>
<evidence type="ECO:0000256" key="4">
    <source>
        <dbReference type="ARBA" id="ARBA00051764"/>
    </source>
</evidence>
<dbReference type="SUPFAM" id="SSF52518">
    <property type="entry name" value="Thiamin diphosphate-binding fold (THDP-binding)"/>
    <property type="match status" value="1"/>
</dbReference>
<evidence type="ECO:0000256" key="1">
    <source>
        <dbReference type="ARBA" id="ARBA00001964"/>
    </source>
</evidence>
<dbReference type="PANTHER" id="PTHR42980:SF1">
    <property type="entry name" value="2-OXOISOVALERATE DEHYDROGENASE SUBUNIT BETA, MITOCHONDRIAL"/>
    <property type="match status" value="1"/>
</dbReference>
<dbReference type="InterPro" id="IPR005475">
    <property type="entry name" value="Transketolase-like_Pyr-bd"/>
</dbReference>
<dbReference type="FunFam" id="3.40.50.970:FF:000001">
    <property type="entry name" value="Pyruvate dehydrogenase E1 beta subunit"/>
    <property type="match status" value="1"/>
</dbReference>
<evidence type="ECO:0000256" key="2">
    <source>
        <dbReference type="ARBA" id="ARBA00012277"/>
    </source>
</evidence>
<evidence type="ECO:0000256" key="3">
    <source>
        <dbReference type="ARBA" id="ARBA00023002"/>
    </source>
</evidence>
<dbReference type="CDD" id="cd07036">
    <property type="entry name" value="TPP_PYR_E1-PDHc-beta_like"/>
    <property type="match status" value="1"/>
</dbReference>
<feature type="domain" description="Transketolase-like pyrimidine-binding" evidence="5">
    <location>
        <begin position="125"/>
        <end position="303"/>
    </location>
</feature>
<dbReference type="GO" id="GO:0009083">
    <property type="term" value="P:branched-chain amino acid catabolic process"/>
    <property type="evidence" value="ECO:0007669"/>
    <property type="project" value="TreeGrafter"/>
</dbReference>
<dbReference type="InterPro" id="IPR009014">
    <property type="entry name" value="Transketo_C/PFOR_II"/>
</dbReference>
<dbReference type="AlphaFoldDB" id="A0A0L6UYJ1"/>
<dbReference type="Gene3D" id="3.40.50.970">
    <property type="match status" value="1"/>
</dbReference>
<dbReference type="PANTHER" id="PTHR42980">
    <property type="entry name" value="2-OXOISOVALERATE DEHYDROGENASE SUBUNIT BETA-RELATED"/>
    <property type="match status" value="1"/>
</dbReference>
<dbReference type="InterPro" id="IPR033248">
    <property type="entry name" value="Transketolase_C"/>
</dbReference>
<dbReference type="Pfam" id="PF02780">
    <property type="entry name" value="Transketolase_C"/>
    <property type="match status" value="1"/>
</dbReference>
<dbReference type="STRING" id="27349.A0A0L6UYJ1"/>
<dbReference type="Gene3D" id="3.40.50.920">
    <property type="match status" value="1"/>
</dbReference>
<evidence type="ECO:0000259" key="5">
    <source>
        <dbReference type="SMART" id="SM00861"/>
    </source>
</evidence>
<protein>
    <recommendedName>
        <fullName evidence="2">3-methyl-2-oxobutanoate dehydrogenase (2-methylpropanoyl-transferring)</fullName>
        <ecNumber evidence="2">1.2.4.4</ecNumber>
    </recommendedName>
</protein>
<dbReference type="Proteomes" id="UP000037035">
    <property type="component" value="Unassembled WGS sequence"/>
</dbReference>
<dbReference type="EMBL" id="LAVV01008170">
    <property type="protein sequence ID" value="KNZ53564.1"/>
    <property type="molecule type" value="Genomic_DNA"/>
</dbReference>
<keyword evidence="7" id="KW-1185">Reference proteome</keyword>
<name>A0A0L6UYJ1_9BASI</name>
<accession>A0A0L6UYJ1</accession>
<dbReference type="VEuPathDB" id="FungiDB:VP01_3200g1"/>
<organism evidence="6 7">
    <name type="scientific">Puccinia sorghi</name>
    <dbReference type="NCBI Taxonomy" id="27349"/>
    <lineage>
        <taxon>Eukaryota</taxon>
        <taxon>Fungi</taxon>
        <taxon>Dikarya</taxon>
        <taxon>Basidiomycota</taxon>
        <taxon>Pucciniomycotina</taxon>
        <taxon>Pucciniomycetes</taxon>
        <taxon>Pucciniales</taxon>
        <taxon>Pucciniaceae</taxon>
        <taxon>Puccinia</taxon>
    </lineage>
</organism>
<evidence type="ECO:0000313" key="7">
    <source>
        <dbReference type="Proteomes" id="UP000037035"/>
    </source>
</evidence>
<comment type="caution">
    <text evidence="6">The sequence shown here is derived from an EMBL/GenBank/DDBJ whole genome shotgun (WGS) entry which is preliminary data.</text>
</comment>
<comment type="cofactor">
    <cofactor evidence="1">
        <name>thiamine diphosphate</name>
        <dbReference type="ChEBI" id="CHEBI:58937"/>
    </cofactor>
</comment>
<dbReference type="Pfam" id="PF02779">
    <property type="entry name" value="Transket_pyr"/>
    <property type="match status" value="1"/>
</dbReference>
<comment type="catalytic activity">
    <reaction evidence="4">
        <text>N(6)-[(R)-lipoyl]-L-lysyl-[protein] + 3-methyl-2-oxobutanoate + H(+) = N(6)-[(R)-S(8)-2-methylpropanoyldihydrolipoyl]-L-lysyl-[protein] + CO2</text>
        <dbReference type="Rhea" id="RHEA:13457"/>
        <dbReference type="Rhea" id="RHEA-COMP:10474"/>
        <dbReference type="Rhea" id="RHEA-COMP:10497"/>
        <dbReference type="ChEBI" id="CHEBI:11851"/>
        <dbReference type="ChEBI" id="CHEBI:15378"/>
        <dbReference type="ChEBI" id="CHEBI:16526"/>
        <dbReference type="ChEBI" id="CHEBI:83099"/>
        <dbReference type="ChEBI" id="CHEBI:83142"/>
        <dbReference type="EC" id="1.2.4.4"/>
    </reaction>
    <physiologicalReaction direction="left-to-right" evidence="4">
        <dbReference type="Rhea" id="RHEA:13458"/>
    </physiologicalReaction>
</comment>
<evidence type="ECO:0000313" key="6">
    <source>
        <dbReference type="EMBL" id="KNZ53564.1"/>
    </source>
</evidence>
<dbReference type="SUPFAM" id="SSF52922">
    <property type="entry name" value="TK C-terminal domain-like"/>
    <property type="match status" value="1"/>
</dbReference>
<proteinExistence type="predicted"/>
<reference evidence="6 7" key="1">
    <citation type="submission" date="2015-08" db="EMBL/GenBank/DDBJ databases">
        <title>Next Generation Sequencing and Analysis of the Genome of Puccinia sorghi L Schw, the Causal Agent of Maize Common Rust.</title>
        <authorList>
            <person name="Rochi L."/>
            <person name="Burguener G."/>
            <person name="Darino M."/>
            <person name="Turjanski A."/>
            <person name="Kreff E."/>
            <person name="Dieguez M.J."/>
            <person name="Sacco F."/>
        </authorList>
    </citation>
    <scope>NUCLEOTIDE SEQUENCE [LARGE SCALE GENOMIC DNA]</scope>
    <source>
        <strain evidence="6 7">RO10H11247</strain>
    </source>
</reference>
<dbReference type="GO" id="GO:0006091">
    <property type="term" value="P:generation of precursor metabolites and energy"/>
    <property type="evidence" value="ECO:0007669"/>
    <property type="project" value="UniProtKB-ARBA"/>
</dbReference>
<gene>
    <name evidence="6" type="ORF">VP01_3200g1</name>
</gene>
<keyword evidence="3" id="KW-0560">Oxidoreductase</keyword>
<dbReference type="GO" id="GO:0003863">
    <property type="term" value="F:branched-chain 2-oxo acid dehydrogenase activity"/>
    <property type="evidence" value="ECO:0007669"/>
    <property type="project" value="UniProtKB-EC"/>
</dbReference>
<dbReference type="GO" id="GO:0007584">
    <property type="term" value="P:response to nutrient"/>
    <property type="evidence" value="ECO:0007669"/>
    <property type="project" value="TreeGrafter"/>
</dbReference>
<sequence>MNKTVMKRLTRLITRHITTTDPLQLSRRSFSRLLPTKQAQTTETSIAPAYPTLSTSGFLCHQPEDVERIVGLTRNQAIPHSSLPDQGPPVKLNLDPSLIGRLVCSRLSGTLWRSPSRPMTARFCSARTSLSAACLGDHTSLSRAQTLTDINSPFFFFCRLRCSLGLSEEYGPDRVFNTPLTEQGIAGFGIGMATMGHTAIAEIQFGDYIFPAFDQLVNEAAKLRYRSGGSYDCGKLTVRSPIMAVGHGGLYHSQSPEGFFQQASGLKQVVIPRSPSQAKGLLLASIREPNPVVFLEPKILYRSSVEYVPAGDYELPLDKAEVVRRGSELTLVSYGTTLYTCELALAMLRNPPAEIAHLVPQALRNISIELIDLRTIIPLDQETVVDSVRKTGRAIVVHEAAQNGGVGAELAARIQENCFTRLEAPVKRVCGWDTPFPLVFEKFYVRPFFYCTKKKKKNYQIILPDQIRILDAIIETMTY</sequence>
<dbReference type="FunFam" id="3.40.50.920:FF:000001">
    <property type="entry name" value="Pyruvate dehydrogenase E1 beta subunit"/>
    <property type="match status" value="1"/>
</dbReference>
<dbReference type="EC" id="1.2.4.4" evidence="2"/>
<dbReference type="OrthoDB" id="878at2759"/>
<dbReference type="InterPro" id="IPR029061">
    <property type="entry name" value="THDP-binding"/>
</dbReference>